<name>X0W3S2_9ZZZZ</name>
<proteinExistence type="predicted"/>
<dbReference type="PANTHER" id="PTHR31270">
    <property type="entry name" value="GLUTAMINYL-PEPTIDE CYCLOTRANSFERASE"/>
    <property type="match status" value="1"/>
</dbReference>
<dbReference type="Pfam" id="PF05096">
    <property type="entry name" value="Glu_cyclase_2"/>
    <property type="match status" value="1"/>
</dbReference>
<comment type="caution">
    <text evidence="1">The sequence shown here is derived from an EMBL/GenBank/DDBJ whole genome shotgun (WGS) entry which is preliminary data.</text>
</comment>
<reference evidence="1" key="1">
    <citation type="journal article" date="2014" name="Front. Microbiol.">
        <title>High frequency of phylogenetically diverse reductive dehalogenase-homologous genes in deep subseafloor sedimentary metagenomes.</title>
        <authorList>
            <person name="Kawai M."/>
            <person name="Futagami T."/>
            <person name="Toyoda A."/>
            <person name="Takaki Y."/>
            <person name="Nishi S."/>
            <person name="Hori S."/>
            <person name="Arai W."/>
            <person name="Tsubouchi T."/>
            <person name="Morono Y."/>
            <person name="Uchiyama I."/>
            <person name="Ito T."/>
            <person name="Fujiyama A."/>
            <person name="Inagaki F."/>
            <person name="Takami H."/>
        </authorList>
    </citation>
    <scope>NUCLEOTIDE SEQUENCE</scope>
    <source>
        <strain evidence="1">Expedition CK06-06</strain>
    </source>
</reference>
<evidence type="ECO:0008006" key="2">
    <source>
        <dbReference type="Google" id="ProtNLM"/>
    </source>
</evidence>
<dbReference type="PANTHER" id="PTHR31270:SF1">
    <property type="entry name" value="GLUTAMINYL-PEPTIDE CYCLOTRANSFERASE"/>
    <property type="match status" value="1"/>
</dbReference>
<evidence type="ECO:0000313" key="1">
    <source>
        <dbReference type="EMBL" id="GAG25210.1"/>
    </source>
</evidence>
<dbReference type="SUPFAM" id="SSF63825">
    <property type="entry name" value="YWTD domain"/>
    <property type="match status" value="1"/>
</dbReference>
<gene>
    <name evidence="1" type="ORF">S01H1_61014</name>
</gene>
<dbReference type="GO" id="GO:0016603">
    <property type="term" value="F:glutaminyl-peptide cyclotransferase activity"/>
    <property type="evidence" value="ECO:0007669"/>
    <property type="project" value="InterPro"/>
</dbReference>
<organism evidence="1">
    <name type="scientific">marine sediment metagenome</name>
    <dbReference type="NCBI Taxonomy" id="412755"/>
    <lineage>
        <taxon>unclassified sequences</taxon>
        <taxon>metagenomes</taxon>
        <taxon>ecological metagenomes</taxon>
    </lineage>
</organism>
<dbReference type="EMBL" id="BARS01039985">
    <property type="protein sequence ID" value="GAG25210.1"/>
    <property type="molecule type" value="Genomic_DNA"/>
</dbReference>
<sequence>SDGTTTLHFLNPETFEEISQIVVYAYNIPVTRINELEYIQGEIYANIWQTERIARIDPLTGQVVGWIDLKGILSPKDDSETVYVLNGFAYDAKNDRLFVTGKFWPKLFEIELMGQVIAESKGETKP</sequence>
<dbReference type="InterPro" id="IPR007788">
    <property type="entry name" value="QCT"/>
</dbReference>
<feature type="non-terminal residue" evidence="1">
    <location>
        <position position="1"/>
    </location>
</feature>
<protein>
    <recommendedName>
        <fullName evidence="2">Glutamine cyclotransferase</fullName>
    </recommendedName>
</protein>
<accession>X0W3S2</accession>
<dbReference type="AlphaFoldDB" id="X0W3S2"/>